<dbReference type="InterPro" id="IPR050739">
    <property type="entry name" value="MFP"/>
</dbReference>
<evidence type="ECO:0000259" key="12">
    <source>
        <dbReference type="Pfam" id="PF25994"/>
    </source>
</evidence>
<dbReference type="PRINTS" id="PR01490">
    <property type="entry name" value="RTXTOXIND"/>
</dbReference>
<evidence type="ECO:0000256" key="1">
    <source>
        <dbReference type="ARBA" id="ARBA00004377"/>
    </source>
</evidence>
<evidence type="ECO:0000256" key="9">
    <source>
        <dbReference type="RuleBase" id="RU365093"/>
    </source>
</evidence>
<dbReference type="Pfam" id="PF25994">
    <property type="entry name" value="HH_AprE"/>
    <property type="match status" value="1"/>
</dbReference>
<keyword evidence="8 9" id="KW-0472">Membrane</keyword>
<accession>A0A917QFT5</accession>
<evidence type="ECO:0000256" key="6">
    <source>
        <dbReference type="ARBA" id="ARBA00022692"/>
    </source>
</evidence>
<evidence type="ECO:0000256" key="3">
    <source>
        <dbReference type="ARBA" id="ARBA00022448"/>
    </source>
</evidence>
<evidence type="ECO:0000259" key="13">
    <source>
        <dbReference type="Pfam" id="PF26002"/>
    </source>
</evidence>
<dbReference type="AlphaFoldDB" id="A0A917QFT5"/>
<keyword evidence="4 9" id="KW-1003">Cell membrane</keyword>
<dbReference type="NCBIfam" id="TIGR01843">
    <property type="entry name" value="type_I_hlyD"/>
    <property type="match status" value="1"/>
</dbReference>
<gene>
    <name evidence="14" type="ORF">GCM10011322_37470</name>
</gene>
<dbReference type="SUPFAM" id="SSF111369">
    <property type="entry name" value="HlyD-like secretion proteins"/>
    <property type="match status" value="1"/>
</dbReference>
<comment type="similarity">
    <text evidence="2 9">Belongs to the membrane fusion protein (MFP) (TC 8.A.1) family.</text>
</comment>
<evidence type="ECO:0000256" key="2">
    <source>
        <dbReference type="ARBA" id="ARBA00009477"/>
    </source>
</evidence>
<dbReference type="InterPro" id="IPR058781">
    <property type="entry name" value="HH_AprE-like"/>
</dbReference>
<feature type="region of interest" description="Disordered" evidence="11">
    <location>
        <begin position="1"/>
        <end position="41"/>
    </location>
</feature>
<dbReference type="PANTHER" id="PTHR30386">
    <property type="entry name" value="MEMBRANE FUSION SUBUNIT OF EMRAB-TOLC MULTIDRUG EFFLUX PUMP"/>
    <property type="match status" value="1"/>
</dbReference>
<feature type="domain" description="AprE-like long alpha-helical hairpin" evidence="12">
    <location>
        <begin position="126"/>
        <end position="315"/>
    </location>
</feature>
<evidence type="ECO:0000256" key="4">
    <source>
        <dbReference type="ARBA" id="ARBA00022475"/>
    </source>
</evidence>
<dbReference type="InterPro" id="IPR010129">
    <property type="entry name" value="T1SS_HlyD"/>
</dbReference>
<feature type="coiled-coil region" evidence="10">
    <location>
        <begin position="266"/>
        <end position="322"/>
    </location>
</feature>
<evidence type="ECO:0000256" key="5">
    <source>
        <dbReference type="ARBA" id="ARBA00022519"/>
    </source>
</evidence>
<keyword evidence="15" id="KW-1185">Reference proteome</keyword>
<feature type="transmembrane region" description="Helical" evidence="9">
    <location>
        <begin position="47"/>
        <end position="69"/>
    </location>
</feature>
<evidence type="ECO:0000313" key="15">
    <source>
        <dbReference type="Proteomes" id="UP000600449"/>
    </source>
</evidence>
<evidence type="ECO:0000256" key="8">
    <source>
        <dbReference type="ARBA" id="ARBA00023136"/>
    </source>
</evidence>
<keyword evidence="7 9" id="KW-1133">Transmembrane helix</keyword>
<dbReference type="EMBL" id="BMMF01000012">
    <property type="protein sequence ID" value="GGK46873.1"/>
    <property type="molecule type" value="Genomic_DNA"/>
</dbReference>
<dbReference type="RefSeq" id="WP_188914787.1">
    <property type="nucleotide sequence ID" value="NZ_BMMF01000012.1"/>
</dbReference>
<keyword evidence="5 9" id="KW-0997">Cell inner membrane</keyword>
<dbReference type="Proteomes" id="UP000600449">
    <property type="component" value="Unassembled WGS sequence"/>
</dbReference>
<evidence type="ECO:0000313" key="14">
    <source>
        <dbReference type="EMBL" id="GGK46873.1"/>
    </source>
</evidence>
<reference evidence="14 15" key="1">
    <citation type="journal article" date="2014" name="Int. J. Syst. Evol. Microbiol.">
        <title>Complete genome sequence of Corynebacterium casei LMG S-19264T (=DSM 44701T), isolated from a smear-ripened cheese.</title>
        <authorList>
            <consortium name="US DOE Joint Genome Institute (JGI-PGF)"/>
            <person name="Walter F."/>
            <person name="Albersmeier A."/>
            <person name="Kalinowski J."/>
            <person name="Ruckert C."/>
        </authorList>
    </citation>
    <scope>NUCLEOTIDE SEQUENCE [LARGE SCALE GENOMIC DNA]</scope>
    <source>
        <strain evidence="14 15">CGMCC 1.9161</strain>
    </source>
</reference>
<dbReference type="PANTHER" id="PTHR30386:SF17">
    <property type="entry name" value="ALKALINE PROTEASE SECRETION PROTEIN APRE"/>
    <property type="match status" value="1"/>
</dbReference>
<comment type="caution">
    <text evidence="14">The sequence shown here is derived from an EMBL/GenBank/DDBJ whole genome shotgun (WGS) entry which is preliminary data.</text>
</comment>
<keyword evidence="6 9" id="KW-0812">Transmembrane</keyword>
<evidence type="ECO:0000256" key="10">
    <source>
        <dbReference type="SAM" id="Coils"/>
    </source>
</evidence>
<sequence length="469" mass="51248">MQLGEPTRDQPAQSPVPAETAKPADKARPAAKAKPAKKRHLPGSARGTIIGGIVIVGVTFFGFGTWASLAPLASAVVAPATVIAEGRKRVVQHFEGGIISEIHVAEGQTVRQGDLLFKLDPVQAVARAERLRNQLTARRAYASRLVAERDDSDTIAFDADLVERAQIDPAAADALAREQSLFDERRRSLEGQVELLRQKIVQLGSDIEGLDAQEDSKARQIDIIERELADLRPLLEDGLIARPRFLGLERESARLQGEVGEVMSRRARASEAIAEAELQIVQLRQQFREDVVTQLRDVESQILDLEQQLVAAQDVLDRLEVMAPESGIAQAVSVTTIGAVISPGQPLLEIAPVGSELLIEARVSPASIHEIARGNNAEVRFVTLDMRRTPTIFGRVESMSGDRLIDRNTGVEYFLAQVRVSAEEMQKLGGQRVSPGVPAEVVVPTGERTMMDYLIKPLMDAINHGLRER</sequence>
<name>A0A917QFT5_9HYPH</name>
<protein>
    <recommendedName>
        <fullName evidence="9">Membrane fusion protein (MFP) family protein</fullName>
    </recommendedName>
</protein>
<keyword evidence="3 9" id="KW-0813">Transport</keyword>
<feature type="domain" description="AprE-like beta-barrel" evidence="13">
    <location>
        <begin position="357"/>
        <end position="446"/>
    </location>
</feature>
<dbReference type="Pfam" id="PF26002">
    <property type="entry name" value="Beta-barrel_AprE"/>
    <property type="match status" value="1"/>
</dbReference>
<organism evidence="14 15">
    <name type="scientific">Salinarimonas ramus</name>
    <dbReference type="NCBI Taxonomy" id="690164"/>
    <lineage>
        <taxon>Bacteria</taxon>
        <taxon>Pseudomonadati</taxon>
        <taxon>Pseudomonadota</taxon>
        <taxon>Alphaproteobacteria</taxon>
        <taxon>Hyphomicrobiales</taxon>
        <taxon>Salinarimonadaceae</taxon>
        <taxon>Salinarimonas</taxon>
    </lineage>
</organism>
<proteinExistence type="inferred from homology"/>
<dbReference type="GO" id="GO:0015031">
    <property type="term" value="P:protein transport"/>
    <property type="evidence" value="ECO:0007669"/>
    <property type="project" value="InterPro"/>
</dbReference>
<comment type="subcellular location">
    <subcellularLocation>
        <location evidence="1 9">Cell inner membrane</location>
        <topology evidence="1 9">Single-pass membrane protein</topology>
    </subcellularLocation>
</comment>
<feature type="compositionally biased region" description="Basic residues" evidence="11">
    <location>
        <begin position="29"/>
        <end position="41"/>
    </location>
</feature>
<dbReference type="InterPro" id="IPR058982">
    <property type="entry name" value="Beta-barrel_AprE"/>
</dbReference>
<dbReference type="GO" id="GO:0005886">
    <property type="term" value="C:plasma membrane"/>
    <property type="evidence" value="ECO:0007669"/>
    <property type="project" value="UniProtKB-SubCell"/>
</dbReference>
<evidence type="ECO:0000256" key="7">
    <source>
        <dbReference type="ARBA" id="ARBA00022989"/>
    </source>
</evidence>
<keyword evidence="10" id="KW-0175">Coiled coil</keyword>
<dbReference type="Gene3D" id="2.40.50.100">
    <property type="match status" value="1"/>
</dbReference>
<evidence type="ECO:0000256" key="11">
    <source>
        <dbReference type="SAM" id="MobiDB-lite"/>
    </source>
</evidence>